<evidence type="ECO:0000256" key="8">
    <source>
        <dbReference type="SAM" id="MobiDB-lite"/>
    </source>
</evidence>
<dbReference type="InterPro" id="IPR035437">
    <property type="entry name" value="SNase_OB-fold_sf"/>
</dbReference>
<evidence type="ECO:0000313" key="12">
    <source>
        <dbReference type="Proteomes" id="UP000678393"/>
    </source>
</evidence>
<keyword evidence="12" id="KW-1185">Reference proteome</keyword>
<dbReference type="Gene3D" id="1.25.10.10">
    <property type="entry name" value="Leucine-rich Repeat Variant"/>
    <property type="match status" value="1"/>
</dbReference>
<evidence type="ECO:0000259" key="9">
    <source>
        <dbReference type="PROSITE" id="PS50304"/>
    </source>
</evidence>
<evidence type="ECO:0000256" key="4">
    <source>
        <dbReference type="ARBA" id="ARBA00022801"/>
    </source>
</evidence>
<dbReference type="EC" id="3.6.4.13" evidence="1"/>
<accession>A0A8S3ZSF2</accession>
<dbReference type="InterPro" id="IPR002999">
    <property type="entry name" value="Tudor"/>
</dbReference>
<dbReference type="SUPFAM" id="SSF49764">
    <property type="entry name" value="HSP20-like chaperones"/>
    <property type="match status" value="1"/>
</dbReference>
<dbReference type="InterPro" id="IPR016024">
    <property type="entry name" value="ARM-type_fold"/>
</dbReference>
<dbReference type="Gene3D" id="2.60.40.790">
    <property type="match status" value="1"/>
</dbReference>
<dbReference type="GO" id="GO:0003724">
    <property type="term" value="F:RNA helicase activity"/>
    <property type="evidence" value="ECO:0007669"/>
    <property type="project" value="UniProtKB-EC"/>
</dbReference>
<dbReference type="SMART" id="SM00333">
    <property type="entry name" value="TUDOR"/>
    <property type="match status" value="1"/>
</dbReference>
<dbReference type="InterPro" id="IPR007052">
    <property type="entry name" value="CS_dom"/>
</dbReference>
<feature type="region of interest" description="Disordered" evidence="8">
    <location>
        <begin position="1033"/>
        <end position="1054"/>
    </location>
</feature>
<feature type="non-terminal residue" evidence="11">
    <location>
        <position position="1070"/>
    </location>
</feature>
<evidence type="ECO:0000256" key="3">
    <source>
        <dbReference type="ARBA" id="ARBA00022741"/>
    </source>
</evidence>
<dbReference type="PROSITE" id="PS51203">
    <property type="entry name" value="CS"/>
    <property type="match status" value="1"/>
</dbReference>
<keyword evidence="6" id="KW-0067">ATP-binding</keyword>
<keyword evidence="5" id="KW-0347">Helicase</keyword>
<keyword evidence="3" id="KW-0547">Nucleotide-binding</keyword>
<gene>
    <name evidence="11" type="ORF">CUNI_LOCUS16180</name>
</gene>
<proteinExistence type="predicted"/>
<evidence type="ECO:0000259" key="10">
    <source>
        <dbReference type="PROSITE" id="PS51203"/>
    </source>
</evidence>
<feature type="domain" description="Tudor" evidence="9">
    <location>
        <begin position="160"/>
        <end position="224"/>
    </location>
</feature>
<evidence type="ECO:0000256" key="2">
    <source>
        <dbReference type="ARBA" id="ARBA00022737"/>
    </source>
</evidence>
<evidence type="ECO:0000256" key="6">
    <source>
        <dbReference type="ARBA" id="ARBA00022840"/>
    </source>
</evidence>
<sequence>PEVEPVSQVILTNKCVERAQSLYELLQRCQAEYSPQLEQYLAGYRMAKENSERKDLCPFLKSFGVCNVQNKCDHRHLMIPSRDLKTGDTACSTLPTSGEVKIKVIYVENASRYYCHLLEHRSVPDNVRTDLRFQYQRLVMEMVTFFSKESNHVPYIPSEDPFLDSVCAFRDSDGIYHRAKVVTVSKKSIAAAAAEYRLWLVDAGQLKTATIGQLLKLPQTLAQIPYQAVEAYLCCVKPMDDDVEWTVEANMFINNLVQGKELVGRIMLSVGLTVWLLPLVHQVTLKSVGVANDINVRQELLGNKFAAVNPEHIQNLFELFRGKIDISEKLMRQYFDYTLQMEMRQESLTEGDGFHEVSIAAVISPDLFYVHKWENFELLEALETRIAEVVKQEKEKNDLEQHKVDVDMQLEKGSVCLALSADNRWYRAQIVTELISGKWLVFFLDYGDKEKILKSHVRPLPRELAELPCQAIECLLAYIQPPGSRWDRQAADVICDLAYFANEEKKKLFAKVVSKVDACYGIGQKLVVDLCDTDVRFSQEVAWRCKARCTEEETAIKDLVEKPALKKQLFFNTWDKIPFLCANIYWSEDHSDIVKQASELRDILSCRDEGWDVDLLQRETLCSAFKVVGYIQDSDAHGILIDSLVTCCLDSDRVAHLAVSAHFLSSLAACLEQASRPSVQQQAAKAVTQLVTQESLLKSLTDCNYIVSVLAQFLCRPLSSSTELETLKSVCSAAAKLVQVTDESVCAELKTSVMVDQIFSALKQTSVDQERVPWLEMLAAMATWDSCHSCLMREAHVADIMNLLVQCSCEKCLFCLMSVFRCLVTSSCKHKVALLENKLLIILKDLEAGGLSSPTVEVCLQLMEELSLTLPKPESLAGVQACQPTKVCKIVSPVVTWSQNCFRILLTVHISDARVEDFSVSDSKIYCRSESGGVRSQFDWELYDYVIPENSKVCVYASYSLVSLCKQAKGKWSRLLKQKVKLPNLRPDFEHPFNSDEDEDVEDEDNITKLTQKKKLLCQEEMWQVKTLKTFESSEESSDELAWNSHSSDDEPAVDIGSIISNAAMYTSKM</sequence>
<dbReference type="AlphaFoldDB" id="A0A8S3ZSF2"/>
<dbReference type="Proteomes" id="UP000678393">
    <property type="component" value="Unassembled WGS sequence"/>
</dbReference>
<dbReference type="Gene3D" id="2.30.30.140">
    <property type="match status" value="2"/>
</dbReference>
<protein>
    <recommendedName>
        <fullName evidence="1">RNA helicase</fullName>
        <ecNumber evidence="1">3.6.4.13</ecNumber>
    </recommendedName>
</protein>
<dbReference type="CDD" id="cd20435">
    <property type="entry name" value="Tudor_TDRD12_rpt2"/>
    <property type="match status" value="1"/>
</dbReference>
<dbReference type="InterPro" id="IPR008978">
    <property type="entry name" value="HSP20-like_chaperone"/>
</dbReference>
<feature type="domain" description="CS" evidence="10">
    <location>
        <begin position="890"/>
        <end position="976"/>
    </location>
</feature>
<comment type="catalytic activity">
    <reaction evidence="7">
        <text>ATP + H2O = ADP + phosphate + H(+)</text>
        <dbReference type="Rhea" id="RHEA:13065"/>
        <dbReference type="ChEBI" id="CHEBI:15377"/>
        <dbReference type="ChEBI" id="CHEBI:15378"/>
        <dbReference type="ChEBI" id="CHEBI:30616"/>
        <dbReference type="ChEBI" id="CHEBI:43474"/>
        <dbReference type="ChEBI" id="CHEBI:456216"/>
        <dbReference type="EC" id="3.6.4.13"/>
    </reaction>
</comment>
<dbReference type="SUPFAM" id="SSF48371">
    <property type="entry name" value="ARM repeat"/>
    <property type="match status" value="1"/>
</dbReference>
<dbReference type="EMBL" id="CAJHNH020004146">
    <property type="protein sequence ID" value="CAG5130622.1"/>
    <property type="molecule type" value="Genomic_DNA"/>
</dbReference>
<evidence type="ECO:0000256" key="1">
    <source>
        <dbReference type="ARBA" id="ARBA00012552"/>
    </source>
</evidence>
<evidence type="ECO:0000313" key="11">
    <source>
        <dbReference type="EMBL" id="CAG5130622.1"/>
    </source>
</evidence>
<dbReference type="OrthoDB" id="249932at2759"/>
<organism evidence="11 12">
    <name type="scientific">Candidula unifasciata</name>
    <dbReference type="NCBI Taxonomy" id="100452"/>
    <lineage>
        <taxon>Eukaryota</taxon>
        <taxon>Metazoa</taxon>
        <taxon>Spiralia</taxon>
        <taxon>Lophotrochozoa</taxon>
        <taxon>Mollusca</taxon>
        <taxon>Gastropoda</taxon>
        <taxon>Heterobranchia</taxon>
        <taxon>Euthyneura</taxon>
        <taxon>Panpulmonata</taxon>
        <taxon>Eupulmonata</taxon>
        <taxon>Stylommatophora</taxon>
        <taxon>Helicina</taxon>
        <taxon>Helicoidea</taxon>
        <taxon>Geomitridae</taxon>
        <taxon>Candidula</taxon>
    </lineage>
</organism>
<dbReference type="GO" id="GO:0016787">
    <property type="term" value="F:hydrolase activity"/>
    <property type="evidence" value="ECO:0007669"/>
    <property type="project" value="UniProtKB-KW"/>
</dbReference>
<dbReference type="GO" id="GO:0005524">
    <property type="term" value="F:ATP binding"/>
    <property type="evidence" value="ECO:0007669"/>
    <property type="project" value="UniProtKB-KW"/>
</dbReference>
<comment type="caution">
    <text evidence="11">The sequence shown here is derived from an EMBL/GenBank/DDBJ whole genome shotgun (WGS) entry which is preliminary data.</text>
</comment>
<dbReference type="Pfam" id="PF00567">
    <property type="entry name" value="TUDOR"/>
    <property type="match status" value="2"/>
</dbReference>
<evidence type="ECO:0000256" key="5">
    <source>
        <dbReference type="ARBA" id="ARBA00022806"/>
    </source>
</evidence>
<keyword evidence="2" id="KW-0677">Repeat</keyword>
<evidence type="ECO:0000256" key="7">
    <source>
        <dbReference type="ARBA" id="ARBA00047984"/>
    </source>
</evidence>
<feature type="domain" description="Tudor" evidence="9">
    <location>
        <begin position="409"/>
        <end position="467"/>
    </location>
</feature>
<reference evidence="11" key="1">
    <citation type="submission" date="2021-04" db="EMBL/GenBank/DDBJ databases">
        <authorList>
            <consortium name="Molecular Ecology Group"/>
        </authorList>
    </citation>
    <scope>NUCLEOTIDE SEQUENCE</scope>
</reference>
<dbReference type="PANTHER" id="PTHR22655">
    <property type="entry name" value="ATP-DEPENDENT RNA HELICASE TDRD12-RELATED"/>
    <property type="match status" value="1"/>
</dbReference>
<dbReference type="GO" id="GO:0042078">
    <property type="term" value="P:germ-line stem cell division"/>
    <property type="evidence" value="ECO:0007669"/>
    <property type="project" value="TreeGrafter"/>
</dbReference>
<dbReference type="PROSITE" id="PS50304">
    <property type="entry name" value="TUDOR"/>
    <property type="match status" value="2"/>
</dbReference>
<dbReference type="PANTHER" id="PTHR22655:SF2">
    <property type="entry name" value="ATP-DEPENDENT RNA HELICASE TDRD12-RELATED"/>
    <property type="match status" value="1"/>
</dbReference>
<keyword evidence="4" id="KW-0378">Hydrolase</keyword>
<dbReference type="Gene3D" id="2.40.50.90">
    <property type="match status" value="2"/>
</dbReference>
<dbReference type="InterPro" id="IPR011989">
    <property type="entry name" value="ARM-like"/>
</dbReference>
<dbReference type="SUPFAM" id="SSF63748">
    <property type="entry name" value="Tudor/PWWP/MBT"/>
    <property type="match status" value="2"/>
</dbReference>
<name>A0A8S3ZSF2_9EUPU</name>